<dbReference type="GO" id="GO:0000155">
    <property type="term" value="F:phosphorelay sensor kinase activity"/>
    <property type="evidence" value="ECO:0007669"/>
    <property type="project" value="InterPro"/>
</dbReference>
<keyword evidence="6 10" id="KW-0812">Transmembrane</keyword>
<dbReference type="Pfam" id="PF00512">
    <property type="entry name" value="HisKA"/>
    <property type="match status" value="1"/>
</dbReference>
<dbReference type="InterPro" id="IPR050428">
    <property type="entry name" value="TCS_sensor_his_kinase"/>
</dbReference>
<evidence type="ECO:0000256" key="10">
    <source>
        <dbReference type="SAM" id="Phobius"/>
    </source>
</evidence>
<comment type="caution">
    <text evidence="12">The sequence shown here is derived from an EMBL/GenBank/DDBJ whole genome shotgun (WGS) entry which is preliminary data.</text>
</comment>
<keyword evidence="5" id="KW-0808">Transferase</keyword>
<name>A0A398DXW9_9BACT</name>
<evidence type="ECO:0000259" key="11">
    <source>
        <dbReference type="PROSITE" id="PS50109"/>
    </source>
</evidence>
<dbReference type="SMART" id="SM00388">
    <property type="entry name" value="HisKA"/>
    <property type="match status" value="1"/>
</dbReference>
<gene>
    <name evidence="12" type="ORF">SMC1_03430</name>
</gene>
<feature type="domain" description="Histidine kinase" evidence="11">
    <location>
        <begin position="299"/>
        <end position="512"/>
    </location>
</feature>
<dbReference type="PANTHER" id="PTHR45436">
    <property type="entry name" value="SENSOR HISTIDINE KINASE YKOH"/>
    <property type="match status" value="1"/>
</dbReference>
<dbReference type="PANTHER" id="PTHR45436:SF5">
    <property type="entry name" value="SENSOR HISTIDINE KINASE TRCS"/>
    <property type="match status" value="1"/>
</dbReference>
<evidence type="ECO:0000256" key="8">
    <source>
        <dbReference type="ARBA" id="ARBA00022989"/>
    </source>
</evidence>
<evidence type="ECO:0000256" key="5">
    <source>
        <dbReference type="ARBA" id="ARBA00022679"/>
    </source>
</evidence>
<dbReference type="InterPro" id="IPR004358">
    <property type="entry name" value="Sig_transdc_His_kin-like_C"/>
</dbReference>
<evidence type="ECO:0000256" key="6">
    <source>
        <dbReference type="ARBA" id="ARBA00022692"/>
    </source>
</evidence>
<dbReference type="SUPFAM" id="SSF47384">
    <property type="entry name" value="Homodimeric domain of signal transducing histidine kinase"/>
    <property type="match status" value="1"/>
</dbReference>
<evidence type="ECO:0000313" key="12">
    <source>
        <dbReference type="EMBL" id="RIE17018.1"/>
    </source>
</evidence>
<dbReference type="SUPFAM" id="SSF55874">
    <property type="entry name" value="ATPase domain of HSP90 chaperone/DNA topoisomerase II/histidine kinase"/>
    <property type="match status" value="1"/>
</dbReference>
<keyword evidence="7 12" id="KW-0418">Kinase</keyword>
<proteinExistence type="predicted"/>
<dbReference type="InterPro" id="IPR036890">
    <property type="entry name" value="HATPase_C_sf"/>
</dbReference>
<accession>A0A398DXW9</accession>
<evidence type="ECO:0000256" key="2">
    <source>
        <dbReference type="ARBA" id="ARBA00004370"/>
    </source>
</evidence>
<dbReference type="Gene3D" id="1.10.287.130">
    <property type="match status" value="1"/>
</dbReference>
<dbReference type="CDD" id="cd00082">
    <property type="entry name" value="HisKA"/>
    <property type="match status" value="1"/>
</dbReference>
<dbReference type="EMBL" id="QXIY01000015">
    <property type="protein sequence ID" value="RIE17018.1"/>
    <property type="molecule type" value="Genomic_DNA"/>
</dbReference>
<keyword evidence="8 10" id="KW-1133">Transmembrane helix</keyword>
<feature type="transmembrane region" description="Helical" evidence="10">
    <location>
        <begin position="12"/>
        <end position="35"/>
    </location>
</feature>
<dbReference type="PRINTS" id="PR00344">
    <property type="entry name" value="BCTRLSENSOR"/>
</dbReference>
<dbReference type="SMART" id="SM00387">
    <property type="entry name" value="HATPase_c"/>
    <property type="match status" value="1"/>
</dbReference>
<dbReference type="GO" id="GO:0005886">
    <property type="term" value="C:plasma membrane"/>
    <property type="evidence" value="ECO:0007669"/>
    <property type="project" value="TreeGrafter"/>
</dbReference>
<dbReference type="InterPro" id="IPR003661">
    <property type="entry name" value="HisK_dim/P_dom"/>
</dbReference>
<reference evidence="12 13" key="1">
    <citation type="submission" date="2018-09" db="EMBL/GenBank/DDBJ databases">
        <title>Discovery and Ecogenomic Context for Candidatus Cryosericales, a Global Caldiserica Order Active in Thawing Permafrost.</title>
        <authorList>
            <person name="Martinez M.A."/>
            <person name="Woodcroft B.J."/>
            <person name="Ignacio Espinoza J.C."/>
            <person name="Zayed A."/>
            <person name="Singleton C.M."/>
            <person name="Boyd J."/>
            <person name="Li Y.-F."/>
            <person name="Purvine S."/>
            <person name="Maughan H."/>
            <person name="Hodgkins S.B."/>
            <person name="Anderson D."/>
            <person name="Sederholm M."/>
            <person name="Temperton B."/>
            <person name="Saleska S.R."/>
            <person name="Tyson G.W."/>
            <person name="Rich V.I."/>
        </authorList>
    </citation>
    <scope>NUCLEOTIDE SEQUENCE [LARGE SCALE GENOMIC DNA]</scope>
    <source>
        <strain evidence="12 13">SMC1</strain>
    </source>
</reference>
<organism evidence="12 13">
    <name type="scientific">Candidatus Cryosericum septentrionale</name>
    <dbReference type="NCBI Taxonomy" id="2290913"/>
    <lineage>
        <taxon>Bacteria</taxon>
        <taxon>Pseudomonadati</taxon>
        <taxon>Caldisericota/Cryosericota group</taxon>
        <taxon>Candidatus Cryosericota</taxon>
        <taxon>Candidatus Cryosericia</taxon>
        <taxon>Candidatus Cryosericales</taxon>
        <taxon>Candidatus Cryosericaceae</taxon>
        <taxon>Candidatus Cryosericum</taxon>
    </lineage>
</organism>
<evidence type="ECO:0000256" key="7">
    <source>
        <dbReference type="ARBA" id="ARBA00022777"/>
    </source>
</evidence>
<protein>
    <recommendedName>
        <fullName evidence="3">histidine kinase</fullName>
        <ecNumber evidence="3">2.7.13.3</ecNumber>
    </recommendedName>
</protein>
<dbReference type="EC" id="2.7.13.3" evidence="3"/>
<evidence type="ECO:0000256" key="4">
    <source>
        <dbReference type="ARBA" id="ARBA00022553"/>
    </source>
</evidence>
<feature type="transmembrane region" description="Helical" evidence="10">
    <location>
        <begin position="55"/>
        <end position="79"/>
    </location>
</feature>
<evidence type="ECO:0000313" key="13">
    <source>
        <dbReference type="Proteomes" id="UP000266113"/>
    </source>
</evidence>
<comment type="catalytic activity">
    <reaction evidence="1">
        <text>ATP + protein L-histidine = ADP + protein N-phospho-L-histidine.</text>
        <dbReference type="EC" id="2.7.13.3"/>
    </reaction>
</comment>
<evidence type="ECO:0000256" key="9">
    <source>
        <dbReference type="ARBA" id="ARBA00023136"/>
    </source>
</evidence>
<dbReference type="CDD" id="cd00075">
    <property type="entry name" value="HATPase"/>
    <property type="match status" value="1"/>
</dbReference>
<dbReference type="Gene3D" id="3.30.565.10">
    <property type="entry name" value="Histidine kinase-like ATPase, C-terminal domain"/>
    <property type="match status" value="1"/>
</dbReference>
<evidence type="ECO:0000256" key="1">
    <source>
        <dbReference type="ARBA" id="ARBA00000085"/>
    </source>
</evidence>
<dbReference type="Pfam" id="PF02518">
    <property type="entry name" value="HATPase_c"/>
    <property type="match status" value="1"/>
</dbReference>
<keyword evidence="4" id="KW-0597">Phosphoprotein</keyword>
<evidence type="ECO:0000256" key="3">
    <source>
        <dbReference type="ARBA" id="ARBA00012438"/>
    </source>
</evidence>
<dbReference type="RefSeq" id="WP_119085403.1">
    <property type="nucleotide sequence ID" value="NZ_QXIY01000015.1"/>
</dbReference>
<dbReference type="AlphaFoldDB" id="A0A398DXW9"/>
<keyword evidence="9 10" id="KW-0472">Membrane</keyword>
<dbReference type="InterPro" id="IPR036097">
    <property type="entry name" value="HisK_dim/P_sf"/>
</dbReference>
<comment type="subcellular location">
    <subcellularLocation>
        <location evidence="2">Membrane</location>
    </subcellularLocation>
</comment>
<keyword evidence="13" id="KW-1185">Reference proteome</keyword>
<dbReference type="InterPro" id="IPR003594">
    <property type="entry name" value="HATPase_dom"/>
</dbReference>
<sequence>MTSKFRSVVLRFVAVAVPLLGAELAFVLLTSPYRLENIERLGVKAWAFVVVTSPWSAGVWQAFLTLTPPVLVVAALLSWPLSFDDHLEPDALAPLRRTYGLYTILVTLLVVFLLVSAVQVGISGQLNVAHNLTQDMLLSDGDILQALIPTTQVPVTSSQEMSRLVDHAVSLTNCIKTGGFVVAEGTQGVRSIWGTPPDDISSFHSQTVGIVHVPAKGSVPARSFMVSARIVGIGGQPVRILLGMPTDDSLPEIDSSHHTSWLLVAFGVMLAATATLSFSRIAAHPASVALERLGRFTGDAGHELRTPLAAIQLDAEMALRPQSTPDQVRSYIEAIGRQVHSASSTVESLLLLARLSHAAARPGTPVPFGMLCAEVQQSLASLLEGKNLRLEVAGPDVLMSANHDLTVVVLKNLVQNAAQWSPTDAAIEMSASAVSRRRIRISVTDHGKGIAAEALPHIFERFYRADPGHNRVYGGAGLGLAIVKQAASCMRGSVSAVSTPASGTTVTLVLPR</sequence>
<dbReference type="PROSITE" id="PS50109">
    <property type="entry name" value="HIS_KIN"/>
    <property type="match status" value="1"/>
</dbReference>
<dbReference type="InterPro" id="IPR005467">
    <property type="entry name" value="His_kinase_dom"/>
</dbReference>
<dbReference type="OrthoDB" id="9813151at2"/>
<feature type="transmembrane region" description="Helical" evidence="10">
    <location>
        <begin position="99"/>
        <end position="122"/>
    </location>
</feature>
<dbReference type="Proteomes" id="UP000266113">
    <property type="component" value="Unassembled WGS sequence"/>
</dbReference>